<name>A0A4Y2IAV2_ARAVE</name>
<dbReference type="AlphaFoldDB" id="A0A4Y2IAV2"/>
<dbReference type="EMBL" id="BGPR01002520">
    <property type="protein sequence ID" value="GBM74841.1"/>
    <property type="molecule type" value="Genomic_DNA"/>
</dbReference>
<feature type="region of interest" description="Disordered" evidence="1">
    <location>
        <begin position="102"/>
        <end position="132"/>
    </location>
</feature>
<keyword evidence="3" id="KW-1185">Reference proteome</keyword>
<evidence type="ECO:0000313" key="3">
    <source>
        <dbReference type="Proteomes" id="UP000499080"/>
    </source>
</evidence>
<evidence type="ECO:0000256" key="1">
    <source>
        <dbReference type="SAM" id="MobiDB-lite"/>
    </source>
</evidence>
<comment type="caution">
    <text evidence="2">The sequence shown here is derived from an EMBL/GenBank/DDBJ whole genome shotgun (WGS) entry which is preliminary data.</text>
</comment>
<gene>
    <name evidence="2" type="ORF">AVEN_81707_1</name>
</gene>
<dbReference type="Proteomes" id="UP000499080">
    <property type="component" value="Unassembled WGS sequence"/>
</dbReference>
<reference evidence="2 3" key="1">
    <citation type="journal article" date="2019" name="Sci. Rep.">
        <title>Orb-weaving spider Araneus ventricosus genome elucidates the spidroin gene catalogue.</title>
        <authorList>
            <person name="Kono N."/>
            <person name="Nakamura H."/>
            <person name="Ohtoshi R."/>
            <person name="Moran D.A.P."/>
            <person name="Shinohara A."/>
            <person name="Yoshida Y."/>
            <person name="Fujiwara M."/>
            <person name="Mori M."/>
            <person name="Tomita M."/>
            <person name="Arakawa K."/>
        </authorList>
    </citation>
    <scope>NUCLEOTIDE SEQUENCE [LARGE SCALE GENOMIC DNA]</scope>
</reference>
<evidence type="ECO:0000313" key="2">
    <source>
        <dbReference type="EMBL" id="GBM74841.1"/>
    </source>
</evidence>
<protein>
    <submittedName>
        <fullName evidence="2">Uncharacterized protein</fullName>
    </submittedName>
</protein>
<proteinExistence type="predicted"/>
<sequence length="132" mass="15241">MTRTRPELSPRPPHQKEDFRPTASDFTCNCSTYIFSRIVRSLTTVCLPVNSVSSLYYEAQKASNCAIVREEGEGIQLRLVILTSYFEATRWLFWKEPCHFEPRLDDENDTGAVTPRPPHQKEDFRPTTSDLT</sequence>
<organism evidence="2 3">
    <name type="scientific">Araneus ventricosus</name>
    <name type="common">Orbweaver spider</name>
    <name type="synonym">Epeira ventricosa</name>
    <dbReference type="NCBI Taxonomy" id="182803"/>
    <lineage>
        <taxon>Eukaryota</taxon>
        <taxon>Metazoa</taxon>
        <taxon>Ecdysozoa</taxon>
        <taxon>Arthropoda</taxon>
        <taxon>Chelicerata</taxon>
        <taxon>Arachnida</taxon>
        <taxon>Araneae</taxon>
        <taxon>Araneomorphae</taxon>
        <taxon>Entelegynae</taxon>
        <taxon>Araneoidea</taxon>
        <taxon>Araneidae</taxon>
        <taxon>Araneus</taxon>
    </lineage>
</organism>
<accession>A0A4Y2IAV2</accession>